<dbReference type="SUPFAM" id="SSF53335">
    <property type="entry name" value="S-adenosyl-L-methionine-dependent methyltransferases"/>
    <property type="match status" value="1"/>
</dbReference>
<dbReference type="GeneID" id="28759913"/>
<accession>A0A177CJX5</accession>
<evidence type="ECO:0000256" key="1">
    <source>
        <dbReference type="ARBA" id="ARBA00022603"/>
    </source>
</evidence>
<feature type="domain" description="O-methyltransferase C-terminal" evidence="4">
    <location>
        <begin position="6"/>
        <end position="126"/>
    </location>
</feature>
<dbReference type="InterPro" id="IPR001077">
    <property type="entry name" value="COMT_C"/>
</dbReference>
<dbReference type="AlphaFoldDB" id="A0A177CJX5"/>
<gene>
    <name evidence="5" type="ORF">CC84DRAFT_1143690</name>
</gene>
<dbReference type="RefSeq" id="XP_018037637.1">
    <property type="nucleotide sequence ID" value="XM_018176427.1"/>
</dbReference>
<dbReference type="GO" id="GO:0032259">
    <property type="term" value="P:methylation"/>
    <property type="evidence" value="ECO:0007669"/>
    <property type="project" value="UniProtKB-KW"/>
</dbReference>
<protein>
    <submittedName>
        <fullName evidence="5">S-adenosyl-L-methionine-dependent methyltransferase</fullName>
    </submittedName>
</protein>
<dbReference type="OrthoDB" id="1606438at2759"/>
<dbReference type="InParanoid" id="A0A177CJX5"/>
<keyword evidence="2 5" id="KW-0808">Transferase</keyword>
<dbReference type="PANTHER" id="PTHR43712">
    <property type="entry name" value="PUTATIVE (AFU_ORTHOLOGUE AFUA_4G14580)-RELATED"/>
    <property type="match status" value="1"/>
</dbReference>
<evidence type="ECO:0000313" key="5">
    <source>
        <dbReference type="EMBL" id="OAG07272.1"/>
    </source>
</evidence>
<dbReference type="InterPro" id="IPR016461">
    <property type="entry name" value="COMT-like"/>
</dbReference>
<dbReference type="Gene3D" id="3.40.50.150">
    <property type="entry name" value="Vaccinia Virus protein VP39"/>
    <property type="match status" value="1"/>
</dbReference>
<evidence type="ECO:0000313" key="6">
    <source>
        <dbReference type="Proteomes" id="UP000077069"/>
    </source>
</evidence>
<dbReference type="EMBL" id="KV441551">
    <property type="protein sequence ID" value="OAG07272.1"/>
    <property type="molecule type" value="Genomic_DNA"/>
</dbReference>
<reference evidence="5 6" key="1">
    <citation type="submission" date="2016-05" db="EMBL/GenBank/DDBJ databases">
        <title>Comparative analysis of secretome profiles of manganese(II)-oxidizing ascomycete fungi.</title>
        <authorList>
            <consortium name="DOE Joint Genome Institute"/>
            <person name="Zeiner C.A."/>
            <person name="Purvine S.O."/>
            <person name="Zink E.M."/>
            <person name="Wu S."/>
            <person name="Pasa-Tolic L."/>
            <person name="Chaput D.L."/>
            <person name="Haridas S."/>
            <person name="Grigoriev I.V."/>
            <person name="Santelli C.M."/>
            <person name="Hansel C.M."/>
        </authorList>
    </citation>
    <scope>NUCLEOTIDE SEQUENCE [LARGE SCALE GENOMIC DNA]</scope>
    <source>
        <strain evidence="5 6">AP3s5-JAC2a</strain>
    </source>
</reference>
<dbReference type="Pfam" id="PF00891">
    <property type="entry name" value="Methyltransf_2"/>
    <property type="match status" value="1"/>
</dbReference>
<dbReference type="Proteomes" id="UP000077069">
    <property type="component" value="Unassembled WGS sequence"/>
</dbReference>
<name>A0A177CJX5_9PLEO</name>
<proteinExistence type="predicted"/>
<keyword evidence="1 5" id="KW-0489">Methyltransferase</keyword>
<evidence type="ECO:0000259" key="4">
    <source>
        <dbReference type="Pfam" id="PF00891"/>
    </source>
</evidence>
<sequence>MRHLDMTAVVLDLPKIIFAAPKSSERVTFEANDFFAQESVQKADLYLSRMIFHNWGDKYYSQILQNLISALRKGSRIAINDHVIPSPGVLSPYKDWTTRVVDLVMKEYFNAKERDISVWIKLLKKADGRCEIRNVIRLEGS</sequence>
<organism evidence="5 6">
    <name type="scientific">Paraphaeosphaeria sporulosa</name>
    <dbReference type="NCBI Taxonomy" id="1460663"/>
    <lineage>
        <taxon>Eukaryota</taxon>
        <taxon>Fungi</taxon>
        <taxon>Dikarya</taxon>
        <taxon>Ascomycota</taxon>
        <taxon>Pezizomycotina</taxon>
        <taxon>Dothideomycetes</taxon>
        <taxon>Pleosporomycetidae</taxon>
        <taxon>Pleosporales</taxon>
        <taxon>Massarineae</taxon>
        <taxon>Didymosphaeriaceae</taxon>
        <taxon>Paraphaeosphaeria</taxon>
    </lineage>
</organism>
<keyword evidence="6" id="KW-1185">Reference proteome</keyword>
<keyword evidence="3" id="KW-0949">S-adenosyl-L-methionine</keyword>
<dbReference type="PROSITE" id="PS51683">
    <property type="entry name" value="SAM_OMT_II"/>
    <property type="match status" value="1"/>
</dbReference>
<dbReference type="InterPro" id="IPR029063">
    <property type="entry name" value="SAM-dependent_MTases_sf"/>
</dbReference>
<evidence type="ECO:0000256" key="2">
    <source>
        <dbReference type="ARBA" id="ARBA00022679"/>
    </source>
</evidence>
<dbReference type="PANTHER" id="PTHR43712:SF12">
    <property type="entry name" value="STERIGMATOCYSTIN 8-O-METHYLTRANSFERASE"/>
    <property type="match status" value="1"/>
</dbReference>
<evidence type="ECO:0000256" key="3">
    <source>
        <dbReference type="ARBA" id="ARBA00022691"/>
    </source>
</evidence>
<dbReference type="GO" id="GO:0008171">
    <property type="term" value="F:O-methyltransferase activity"/>
    <property type="evidence" value="ECO:0007669"/>
    <property type="project" value="InterPro"/>
</dbReference>